<keyword evidence="1" id="KW-0378">Hydrolase</keyword>
<dbReference type="Gene3D" id="1.10.150.240">
    <property type="entry name" value="Putative phosphatase, domain 2"/>
    <property type="match status" value="1"/>
</dbReference>
<dbReference type="InterPro" id="IPR006439">
    <property type="entry name" value="HAD-SF_hydro_IA"/>
</dbReference>
<dbReference type="InterPro" id="IPR036412">
    <property type="entry name" value="HAD-like_sf"/>
</dbReference>
<accession>A0A4Q1C565</accession>
<dbReference type="Pfam" id="PF13419">
    <property type="entry name" value="HAD_2"/>
    <property type="match status" value="1"/>
</dbReference>
<dbReference type="SFLD" id="SFLDG01129">
    <property type="entry name" value="C1.5:_HAD__Beta-PGM__Phosphata"/>
    <property type="match status" value="1"/>
</dbReference>
<keyword evidence="2" id="KW-1185">Reference proteome</keyword>
<name>A0A4Q1C565_9BACT</name>
<dbReference type="GO" id="GO:0004713">
    <property type="term" value="F:protein tyrosine kinase activity"/>
    <property type="evidence" value="ECO:0007669"/>
    <property type="project" value="TreeGrafter"/>
</dbReference>
<proteinExistence type="predicted"/>
<dbReference type="GO" id="GO:0016787">
    <property type="term" value="F:hydrolase activity"/>
    <property type="evidence" value="ECO:0007669"/>
    <property type="project" value="UniProtKB-KW"/>
</dbReference>
<dbReference type="GO" id="GO:0005829">
    <property type="term" value="C:cytosol"/>
    <property type="evidence" value="ECO:0007669"/>
    <property type="project" value="TreeGrafter"/>
</dbReference>
<evidence type="ECO:0000313" key="1">
    <source>
        <dbReference type="EMBL" id="RXK53574.1"/>
    </source>
</evidence>
<dbReference type="InterPro" id="IPR023214">
    <property type="entry name" value="HAD_sf"/>
</dbReference>
<dbReference type="InterPro" id="IPR041492">
    <property type="entry name" value="HAD_2"/>
</dbReference>
<dbReference type="EMBL" id="SDHX01000002">
    <property type="protein sequence ID" value="RXK53574.1"/>
    <property type="molecule type" value="Genomic_DNA"/>
</dbReference>
<dbReference type="OrthoDB" id="9807630at2"/>
<dbReference type="AlphaFoldDB" id="A0A4Q1C565"/>
<dbReference type="InterPro" id="IPR050155">
    <property type="entry name" value="HAD-like_hydrolase_sf"/>
</dbReference>
<dbReference type="SUPFAM" id="SSF56784">
    <property type="entry name" value="HAD-like"/>
    <property type="match status" value="1"/>
</dbReference>
<dbReference type="PANTHER" id="PTHR43434:SF20">
    <property type="entry name" value="5'-NUCLEOTIDASE"/>
    <property type="match status" value="1"/>
</dbReference>
<dbReference type="NCBIfam" id="TIGR01509">
    <property type="entry name" value="HAD-SF-IA-v3"/>
    <property type="match status" value="1"/>
</dbReference>
<protein>
    <submittedName>
        <fullName evidence="1">HAD family hydrolase</fullName>
    </submittedName>
</protein>
<evidence type="ECO:0000313" key="2">
    <source>
        <dbReference type="Proteomes" id="UP000290218"/>
    </source>
</evidence>
<dbReference type="Gene3D" id="3.40.50.1000">
    <property type="entry name" value="HAD superfamily/HAD-like"/>
    <property type="match status" value="1"/>
</dbReference>
<dbReference type="SFLD" id="SFLDS00003">
    <property type="entry name" value="Haloacid_Dehalogenase"/>
    <property type="match status" value="1"/>
</dbReference>
<reference evidence="1 2" key="1">
    <citation type="submission" date="2019-01" db="EMBL/GenBank/DDBJ databases">
        <title>Lacunisphaera sp. strain TWA-58.</title>
        <authorList>
            <person name="Chen W.-M."/>
        </authorList>
    </citation>
    <scope>NUCLEOTIDE SEQUENCE [LARGE SCALE GENOMIC DNA]</scope>
    <source>
        <strain evidence="1 2">TWA-58</strain>
    </source>
</reference>
<dbReference type="InterPro" id="IPR023198">
    <property type="entry name" value="PGP-like_dom2"/>
</dbReference>
<dbReference type="RefSeq" id="WP_129049388.1">
    <property type="nucleotide sequence ID" value="NZ_SDHX01000002.1"/>
</dbReference>
<comment type="caution">
    <text evidence="1">The sequence shown here is derived from an EMBL/GenBank/DDBJ whole genome shotgun (WGS) entry which is preliminary data.</text>
</comment>
<sequence length="213" mass="22356">MLPACVLLDLDGTLIDHFKAIHRCHTHAMTRLGLPAPTMAQVRAAVGGGVELAVERLVGRERQAAALAIYRPHWNATMLEDAEILPGAKELLTALRARGVKTAVFTNKHGPSSRAVCAHLGLAPLLDGNFGATDTPWLKPEPAFAQHVLTQLGAEAKTTLLVGDSPFDVQAAQNAGFAFIGVTTGTHNEAELRAAGASHVCAGLPEVSRALGL</sequence>
<dbReference type="PANTHER" id="PTHR43434">
    <property type="entry name" value="PHOSPHOGLYCOLATE PHOSPHATASE"/>
    <property type="match status" value="1"/>
</dbReference>
<gene>
    <name evidence="1" type="ORF">ESB00_17945</name>
</gene>
<dbReference type="Proteomes" id="UP000290218">
    <property type="component" value="Unassembled WGS sequence"/>
</dbReference>
<organism evidence="1 2">
    <name type="scientific">Oleiharenicola lentus</name>
    <dbReference type="NCBI Taxonomy" id="2508720"/>
    <lineage>
        <taxon>Bacteria</taxon>
        <taxon>Pseudomonadati</taxon>
        <taxon>Verrucomicrobiota</taxon>
        <taxon>Opitutia</taxon>
        <taxon>Opitutales</taxon>
        <taxon>Opitutaceae</taxon>
        <taxon>Oleiharenicola</taxon>
    </lineage>
</organism>
<dbReference type="SFLD" id="SFLDG01135">
    <property type="entry name" value="C1.5.6:_HAD__Beta-PGM__Phospha"/>
    <property type="match status" value="1"/>
</dbReference>
<dbReference type="PRINTS" id="PR00413">
    <property type="entry name" value="HADHALOGNASE"/>
</dbReference>